<dbReference type="SUPFAM" id="SSF48452">
    <property type="entry name" value="TPR-like"/>
    <property type="match status" value="1"/>
</dbReference>
<feature type="region of interest" description="Disordered" evidence="1">
    <location>
        <begin position="567"/>
        <end position="648"/>
    </location>
</feature>
<sequence length="715" mass="81041">MATVRTYHSKNVNLQNKVWSVMNEELFSKAVKHHGHRLLSFLEGHPILSSLGNVKDMPFEADRSKTLSTAEIGRNLCLNEFIAQNTTALFSTQNSCIASSVSPSGFFRDPNLVGITPPLEAYLDTPSENRLNKFFDCVANHDLLLCRIRSRRSTELLLYVESFVLGNKSRVLHDLFIKAYCPVQEIPSGFNDFGSALLLVYVIEVNHKNSSLTVGMNPPPELFNGIRFGSIELSSDLNIVHRITLQDQNGHPSSYKSILEQSSGFKNPSNVEYLANELGLSSKTSSLLPSLRHKYNDNFYAKALRARQAHRWAFKSVESGIRYLKSGNNIEAFQCLNQAINIDPQNVEGLVARGALFANLGKYEKAVVDFEKALIEDPFHKNAKQYMCETLMAIGKNQETKNKSEEAIQTYKKVLNYYPNHSYASNSISSLQNSPNTRKDNPVPSSSQVPMSSSYQTKTKSVSDEEYERKVTSFLERTQYPSPMSKVSSSLKSPTSTYSISNRHNDDSSDSNSPSPPQKKGPLIKRFNSMGDDSFNSIRADRYLTEERISQNADASFLTKEKTRNLTVYESDSSSSRVRSRSRSGSSSRSRYSTSRKRNHRGSRSRSSSRQTEGSRHRESRSRSRKERKRCSQSLTKSTIEDDLMGIRDETMRIEKEREEIENRKIRFMKSMRKEDGGYLSPNSIIPGQSNLEDVVAFVDQKRRDKMDKLKKNYS</sequence>
<dbReference type="Pfam" id="PF13181">
    <property type="entry name" value="TPR_8"/>
    <property type="match status" value="3"/>
</dbReference>
<dbReference type="SMART" id="SM00028">
    <property type="entry name" value="TPR"/>
    <property type="match status" value="3"/>
</dbReference>
<dbReference type="Proteomes" id="UP000675881">
    <property type="component" value="Chromosome 14"/>
</dbReference>
<feature type="compositionally biased region" description="Low complexity" evidence="1">
    <location>
        <begin position="480"/>
        <end position="502"/>
    </location>
</feature>
<dbReference type="InterPro" id="IPR011990">
    <property type="entry name" value="TPR-like_helical_dom_sf"/>
</dbReference>
<protein>
    <submittedName>
        <fullName evidence="2">(salmon louse) hypothetical protein</fullName>
    </submittedName>
</protein>
<feature type="compositionally biased region" description="Low complexity" evidence="1">
    <location>
        <begin position="442"/>
        <end position="454"/>
    </location>
</feature>
<feature type="compositionally biased region" description="Low complexity" evidence="1">
    <location>
        <begin position="571"/>
        <end position="593"/>
    </location>
</feature>
<proteinExistence type="predicted"/>
<keyword evidence="3" id="KW-1185">Reference proteome</keyword>
<feature type="compositionally biased region" description="Basic residues" evidence="1">
    <location>
        <begin position="594"/>
        <end position="604"/>
    </location>
</feature>
<dbReference type="AlphaFoldDB" id="A0A7R8CLH7"/>
<dbReference type="PANTHER" id="PTHR23184:SF9">
    <property type="entry name" value="TETRATRICOPEPTIDE REPEAT PROTEIN 14"/>
    <property type="match status" value="1"/>
</dbReference>
<dbReference type="PANTHER" id="PTHR23184">
    <property type="entry name" value="TETRATRICOPEPTIDE REPEAT PROTEIN 14"/>
    <property type="match status" value="1"/>
</dbReference>
<feature type="compositionally biased region" description="Basic and acidic residues" evidence="1">
    <location>
        <begin position="461"/>
        <end position="471"/>
    </location>
</feature>
<dbReference type="InterPro" id="IPR039190">
    <property type="entry name" value="TTC14"/>
</dbReference>
<dbReference type="OrthoDB" id="1914839at2759"/>
<dbReference type="InterPro" id="IPR019734">
    <property type="entry name" value="TPR_rpt"/>
</dbReference>
<reference evidence="2" key="1">
    <citation type="submission" date="2021-02" db="EMBL/GenBank/DDBJ databases">
        <authorList>
            <person name="Bekaert M."/>
        </authorList>
    </citation>
    <scope>NUCLEOTIDE SEQUENCE</scope>
    <source>
        <strain evidence="2">IoA-00</strain>
    </source>
</reference>
<evidence type="ECO:0000313" key="3">
    <source>
        <dbReference type="Proteomes" id="UP000675881"/>
    </source>
</evidence>
<dbReference type="EMBL" id="HG994593">
    <property type="protein sequence ID" value="CAF2853943.1"/>
    <property type="molecule type" value="Genomic_DNA"/>
</dbReference>
<gene>
    <name evidence="2" type="ORF">LSAA_5477</name>
</gene>
<dbReference type="Gene3D" id="1.25.40.10">
    <property type="entry name" value="Tetratricopeptide repeat domain"/>
    <property type="match status" value="1"/>
</dbReference>
<feature type="compositionally biased region" description="Basic residues" evidence="1">
    <location>
        <begin position="618"/>
        <end position="631"/>
    </location>
</feature>
<feature type="compositionally biased region" description="Polar residues" evidence="1">
    <location>
        <begin position="426"/>
        <end position="436"/>
    </location>
</feature>
<evidence type="ECO:0000256" key="1">
    <source>
        <dbReference type="SAM" id="MobiDB-lite"/>
    </source>
</evidence>
<accession>A0A7R8CLH7</accession>
<organism evidence="2 3">
    <name type="scientific">Lepeophtheirus salmonis</name>
    <name type="common">Salmon louse</name>
    <name type="synonym">Caligus salmonis</name>
    <dbReference type="NCBI Taxonomy" id="72036"/>
    <lineage>
        <taxon>Eukaryota</taxon>
        <taxon>Metazoa</taxon>
        <taxon>Ecdysozoa</taxon>
        <taxon>Arthropoda</taxon>
        <taxon>Crustacea</taxon>
        <taxon>Multicrustacea</taxon>
        <taxon>Hexanauplia</taxon>
        <taxon>Copepoda</taxon>
        <taxon>Siphonostomatoida</taxon>
        <taxon>Caligidae</taxon>
        <taxon>Lepeophtheirus</taxon>
    </lineage>
</organism>
<dbReference type="PROSITE" id="PS50005">
    <property type="entry name" value="TPR"/>
    <property type="match status" value="3"/>
</dbReference>
<evidence type="ECO:0000313" key="2">
    <source>
        <dbReference type="EMBL" id="CAF2853943.1"/>
    </source>
</evidence>
<name>A0A7R8CLH7_LEPSM</name>
<feature type="region of interest" description="Disordered" evidence="1">
    <location>
        <begin position="426"/>
        <end position="534"/>
    </location>
</feature>